<feature type="region of interest" description="Disordered" evidence="1">
    <location>
        <begin position="1"/>
        <end position="21"/>
    </location>
</feature>
<proteinExistence type="predicted"/>
<organism evidence="2">
    <name type="scientific">Nitrosopumilus spindle-shaped virus</name>
    <dbReference type="NCBI Taxonomy" id="2508184"/>
    <lineage>
        <taxon>Viruses</taxon>
        <taxon>Viruses incertae sedis</taxon>
        <taxon>Thaspiviridae</taxon>
        <taxon>Nitmarvirus</taxon>
        <taxon>Nitmarvirus maris</taxon>
        <taxon>Nitmarvirus NSV1</taxon>
    </lineage>
</organism>
<feature type="compositionally biased region" description="Basic residues" evidence="1">
    <location>
        <begin position="43"/>
        <end position="55"/>
    </location>
</feature>
<dbReference type="EMBL" id="MK570059">
    <property type="protein sequence ID" value="QDI74112.1"/>
    <property type="molecule type" value="Genomic_DNA"/>
</dbReference>
<name>A0A514K4M8_9VIRU</name>
<accession>A0A514K4M8</accession>
<protein>
    <submittedName>
        <fullName evidence="2">Uncharacterized protein</fullName>
    </submittedName>
</protein>
<evidence type="ECO:0000256" key="1">
    <source>
        <dbReference type="SAM" id="MobiDB-lite"/>
    </source>
</evidence>
<sequence length="62" mass="7338">MGKMEKMFGAATQESKWKKENAPHISNYNANYYKTNKKEITQKRKVQRASKRKTQHNSFLGF</sequence>
<evidence type="ECO:0000313" key="2">
    <source>
        <dbReference type="EMBL" id="QDI74112.1"/>
    </source>
</evidence>
<feature type="region of interest" description="Disordered" evidence="1">
    <location>
        <begin position="39"/>
        <end position="62"/>
    </location>
</feature>
<reference evidence="2" key="1">
    <citation type="submission" date="2019-02" db="EMBL/GenBank/DDBJ databases">
        <title>Spindle-shaped viruses infect a marine ammonia-oxidizing thaumarchaeon.</title>
        <authorList>
            <person name="Kim J.-G."/>
            <person name="Kim S.-J."/>
            <person name="Rhee S.-K."/>
        </authorList>
    </citation>
    <scope>NUCLEOTIDE SEQUENCE [LARGE SCALE GENOMIC DNA]</scope>
    <source>
        <strain evidence="2">NSV7</strain>
    </source>
</reference>